<protein>
    <submittedName>
        <fullName evidence="1">15871_t:CDS:1</fullName>
    </submittedName>
</protein>
<organism evidence="1 2">
    <name type="scientific">Cetraspora pellucida</name>
    <dbReference type="NCBI Taxonomy" id="1433469"/>
    <lineage>
        <taxon>Eukaryota</taxon>
        <taxon>Fungi</taxon>
        <taxon>Fungi incertae sedis</taxon>
        <taxon>Mucoromycota</taxon>
        <taxon>Glomeromycotina</taxon>
        <taxon>Glomeromycetes</taxon>
        <taxon>Diversisporales</taxon>
        <taxon>Gigasporaceae</taxon>
        <taxon>Cetraspora</taxon>
    </lineage>
</organism>
<reference evidence="1" key="1">
    <citation type="submission" date="2021-06" db="EMBL/GenBank/DDBJ databases">
        <authorList>
            <person name="Kallberg Y."/>
            <person name="Tangrot J."/>
            <person name="Rosling A."/>
        </authorList>
    </citation>
    <scope>NUCLEOTIDE SEQUENCE</scope>
    <source>
        <strain evidence="1">28 12/20/2015</strain>
    </source>
</reference>
<dbReference type="Proteomes" id="UP000789366">
    <property type="component" value="Unassembled WGS sequence"/>
</dbReference>
<gene>
    <name evidence="1" type="ORF">SPELUC_LOCUS8350</name>
</gene>
<accession>A0ACA9N4W3</accession>
<evidence type="ECO:0000313" key="1">
    <source>
        <dbReference type="EMBL" id="CAG8634986.1"/>
    </source>
</evidence>
<sequence>SELKTKIDKSSLSDKQKEILEKLRLEKIENLEEPITITFDEFKENIENIKLLDATKLLDENIDSLDENYLTGDRTKNKLNEIHKLKKDSLIEKFKKEENEKYNSLIEDIKTCEDSYLLSDEYYNEIYRNIEELNEIYLSKDNTKSKLHEIRENRKNILENEDI</sequence>
<proteinExistence type="predicted"/>
<evidence type="ECO:0000313" key="2">
    <source>
        <dbReference type="Proteomes" id="UP000789366"/>
    </source>
</evidence>
<dbReference type="EMBL" id="CAJVPW010012380">
    <property type="protein sequence ID" value="CAG8634986.1"/>
    <property type="molecule type" value="Genomic_DNA"/>
</dbReference>
<feature type="non-terminal residue" evidence="1">
    <location>
        <position position="1"/>
    </location>
</feature>
<name>A0ACA9N4W3_9GLOM</name>
<comment type="caution">
    <text evidence="1">The sequence shown here is derived from an EMBL/GenBank/DDBJ whole genome shotgun (WGS) entry which is preliminary data.</text>
</comment>
<keyword evidence="2" id="KW-1185">Reference proteome</keyword>